<organism evidence="6 9">
    <name type="scientific">Pseudoduganella umbonata</name>
    <dbReference type="NCBI Taxonomy" id="864828"/>
    <lineage>
        <taxon>Bacteria</taxon>
        <taxon>Pseudomonadati</taxon>
        <taxon>Pseudomonadota</taxon>
        <taxon>Betaproteobacteria</taxon>
        <taxon>Burkholderiales</taxon>
        <taxon>Oxalobacteraceae</taxon>
        <taxon>Telluria group</taxon>
        <taxon>Pseudoduganella</taxon>
    </lineage>
</organism>
<feature type="compositionally biased region" description="Low complexity" evidence="4">
    <location>
        <begin position="179"/>
        <end position="192"/>
    </location>
</feature>
<keyword evidence="5" id="KW-1133">Transmembrane helix</keyword>
<feature type="compositionally biased region" description="Basic and acidic residues" evidence="4">
    <location>
        <begin position="67"/>
        <end position="77"/>
    </location>
</feature>
<dbReference type="AlphaFoldDB" id="A0A4V1ED36"/>
<feature type="compositionally biased region" description="Low complexity" evidence="4">
    <location>
        <begin position="115"/>
        <end position="133"/>
    </location>
</feature>
<evidence type="ECO:0000313" key="9">
    <source>
        <dbReference type="Proteomes" id="UP000584325"/>
    </source>
</evidence>
<feature type="compositionally biased region" description="Basic and acidic residues" evidence="4">
    <location>
        <begin position="1"/>
        <end position="11"/>
    </location>
</feature>
<evidence type="ECO:0000256" key="3">
    <source>
        <dbReference type="PROSITE-ProRule" id="PRU00339"/>
    </source>
</evidence>
<dbReference type="SUPFAM" id="SSF48452">
    <property type="entry name" value="TPR-like"/>
    <property type="match status" value="1"/>
</dbReference>
<dbReference type="Proteomes" id="UP000298763">
    <property type="component" value="Chromosome"/>
</dbReference>
<evidence type="ECO:0000256" key="4">
    <source>
        <dbReference type="SAM" id="MobiDB-lite"/>
    </source>
</evidence>
<reference evidence="6 9" key="2">
    <citation type="submission" date="2020-08" db="EMBL/GenBank/DDBJ databases">
        <title>Genomic Encyclopedia of Type Strains, Phase III (KMG-III): the genomes of soil and plant-associated and newly described type strains.</title>
        <authorList>
            <person name="Whitman W."/>
        </authorList>
    </citation>
    <scope>NUCLEOTIDE SEQUENCE [LARGE SCALE GENOMIC DNA]</scope>
    <source>
        <strain evidence="6 9">CECT 7753</strain>
    </source>
</reference>
<dbReference type="PANTHER" id="PTHR44227:SF3">
    <property type="entry name" value="PROTEIN O-MANNOSYL-TRANSFERASE TMTC4"/>
    <property type="match status" value="1"/>
</dbReference>
<evidence type="ECO:0000256" key="1">
    <source>
        <dbReference type="ARBA" id="ARBA00022737"/>
    </source>
</evidence>
<dbReference type="EMBL" id="CP040017">
    <property type="protein sequence ID" value="QCP09711.1"/>
    <property type="molecule type" value="Genomic_DNA"/>
</dbReference>
<feature type="compositionally biased region" description="Pro residues" evidence="4">
    <location>
        <begin position="288"/>
        <end position="298"/>
    </location>
</feature>
<reference evidence="7 8" key="1">
    <citation type="submission" date="2019-05" db="EMBL/GenBank/DDBJ databases">
        <title>Draft Genome Sequences of Six Type Strains of the Genus Massilia.</title>
        <authorList>
            <person name="Miess H."/>
            <person name="Frediansyhah A."/>
            <person name="Gross H."/>
        </authorList>
    </citation>
    <scope>NUCLEOTIDE SEQUENCE [LARGE SCALE GENOMIC DNA]</scope>
    <source>
        <strain evidence="7 8">DSMZ 26121</strain>
    </source>
</reference>
<evidence type="ECO:0000256" key="2">
    <source>
        <dbReference type="ARBA" id="ARBA00022803"/>
    </source>
</evidence>
<dbReference type="SMART" id="SM00028">
    <property type="entry name" value="TPR"/>
    <property type="match status" value="4"/>
</dbReference>
<dbReference type="Pfam" id="PF13432">
    <property type="entry name" value="TPR_16"/>
    <property type="match status" value="1"/>
</dbReference>
<dbReference type="PANTHER" id="PTHR44227">
    <property type="match status" value="1"/>
</dbReference>
<sequence>MQALKKAERARQSGLQEEDLPGNGLNSGSNNGLDDGVDDRTDHGTDNGIDYGLASRDGDAQPGAEAAHGHLPRDTRPADASATPAGRTPASSGGGLELSLEPLDAAPPRTEPSFAEPLLAEPLLAEPSPAEPARAADRPRPPPPPAIEPALEATHNPVPPQARHEGSRARADAGEIPVADARAAARPAAAAADTRRGPGAPERRAVPRTTPAQADAASGIDLPRLRVAGLAGVLMIVAGTFGYLYWQAVSGPGPGASLPMVPMPPPSATGATGAAGTGTDGGIVVAPPGAPSGPPFGPLGPSGQGADTGAPGQSAPAPVTAMAPPLDDVAPSPDPAMPVAEPAPLARPAPRAARAPAGPSAAQLVAIEDPDIRREALRDAMERADRSRQMERTAAAAEAPAVPFAIDTGPPAAPAAAATPSAAPDGGRADVHVARGSSTPAISPAVQAGYAAFAAGDLAAASRQYGTALRNDPNNRDALLGSAAIAARERRDDEAARLYLRLLAIDPRDADAIAGLTALRPGDGDRAEVRLKGVLRDNPNAAPVHFALGNLYARQRRWQEAQQAYFHAWSAAPGNADYAFNLAVGLDRLNQGRLAREYYQRALALAADGAAAFDRAAVQRRLLELAPAAGAPAPTRVPVDAPAPATFQAPAPATLQAPAPAPATAGN</sequence>
<feature type="transmembrane region" description="Helical" evidence="5">
    <location>
        <begin position="227"/>
        <end position="246"/>
    </location>
</feature>
<dbReference type="RefSeq" id="WP_137312598.1">
    <property type="nucleotide sequence ID" value="NZ_CP040017.1"/>
</dbReference>
<dbReference type="Pfam" id="PF14559">
    <property type="entry name" value="TPR_19"/>
    <property type="match status" value="1"/>
</dbReference>
<evidence type="ECO:0000256" key="5">
    <source>
        <dbReference type="SAM" id="Phobius"/>
    </source>
</evidence>
<dbReference type="OrthoDB" id="5612599at2"/>
<evidence type="ECO:0000313" key="8">
    <source>
        <dbReference type="Proteomes" id="UP000298763"/>
    </source>
</evidence>
<dbReference type="EMBL" id="JACHXS010000001">
    <property type="protein sequence ID" value="MBB3219650.1"/>
    <property type="molecule type" value="Genomic_DNA"/>
</dbReference>
<keyword evidence="1" id="KW-0677">Repeat</keyword>
<feature type="compositionally biased region" description="Basic and acidic residues" evidence="4">
    <location>
        <begin position="162"/>
        <end position="173"/>
    </location>
</feature>
<keyword evidence="2 3" id="KW-0802">TPR repeat</keyword>
<feature type="region of interest" description="Disordered" evidence="4">
    <location>
        <begin position="1"/>
        <end position="215"/>
    </location>
</feature>
<gene>
    <name evidence="7" type="ORF">FCL38_04200</name>
    <name evidence="6" type="ORF">FHS02_000437</name>
</gene>
<dbReference type="PROSITE" id="PS50005">
    <property type="entry name" value="TPR"/>
    <property type="match status" value="1"/>
</dbReference>
<dbReference type="InterPro" id="IPR019734">
    <property type="entry name" value="TPR_rpt"/>
</dbReference>
<accession>A0A4V1ED36</accession>
<dbReference type="Gene3D" id="1.25.40.10">
    <property type="entry name" value="Tetratricopeptide repeat domain"/>
    <property type="match status" value="2"/>
</dbReference>
<dbReference type="Proteomes" id="UP000584325">
    <property type="component" value="Unassembled WGS sequence"/>
</dbReference>
<keyword evidence="5" id="KW-0472">Membrane</keyword>
<dbReference type="InterPro" id="IPR052346">
    <property type="entry name" value="O-mannosyl-transferase_TMTC"/>
</dbReference>
<feature type="region of interest" description="Disordered" evidence="4">
    <location>
        <begin position="287"/>
        <end position="337"/>
    </location>
</feature>
<dbReference type="InterPro" id="IPR011990">
    <property type="entry name" value="TPR-like_helical_dom_sf"/>
</dbReference>
<keyword evidence="5" id="KW-0812">Transmembrane</keyword>
<evidence type="ECO:0000313" key="7">
    <source>
        <dbReference type="EMBL" id="QCP09711.1"/>
    </source>
</evidence>
<keyword evidence="8" id="KW-1185">Reference proteome</keyword>
<protein>
    <submittedName>
        <fullName evidence="6">Tetratricopeptide (TPR) repeat protein</fullName>
    </submittedName>
    <submittedName>
        <fullName evidence="7">Tetratricopeptide repeat protein</fullName>
    </submittedName>
</protein>
<feature type="region of interest" description="Disordered" evidence="4">
    <location>
        <begin position="631"/>
        <end position="667"/>
    </location>
</feature>
<feature type="compositionally biased region" description="Low complexity" evidence="4">
    <location>
        <begin position="642"/>
        <end position="667"/>
    </location>
</feature>
<feature type="compositionally biased region" description="Low complexity" evidence="4">
    <location>
        <begin position="22"/>
        <end position="34"/>
    </location>
</feature>
<proteinExistence type="predicted"/>
<feature type="repeat" description="TPR" evidence="3">
    <location>
        <begin position="542"/>
        <end position="575"/>
    </location>
</feature>
<evidence type="ECO:0000313" key="6">
    <source>
        <dbReference type="EMBL" id="MBB3219650.1"/>
    </source>
</evidence>
<name>A0A4V1ED36_9BURK</name>
<feature type="compositionally biased region" description="Basic and acidic residues" evidence="4">
    <location>
        <begin position="193"/>
        <end position="205"/>
    </location>
</feature>